<dbReference type="SUPFAM" id="SSF52949">
    <property type="entry name" value="Macro domain-like"/>
    <property type="match status" value="1"/>
</dbReference>
<feature type="region of interest" description="Disordered" evidence="1">
    <location>
        <begin position="234"/>
        <end position="295"/>
    </location>
</feature>
<evidence type="ECO:0000259" key="2">
    <source>
        <dbReference type="PROSITE" id="PS51154"/>
    </source>
</evidence>
<dbReference type="Pfam" id="PF01661">
    <property type="entry name" value="Macro"/>
    <property type="match status" value="1"/>
</dbReference>
<dbReference type="PANTHER" id="PTHR11106">
    <property type="entry name" value="GANGLIOSIDE INDUCED DIFFERENTIATION ASSOCIATED PROTEIN 2-RELATED"/>
    <property type="match status" value="1"/>
</dbReference>
<evidence type="ECO:0000256" key="1">
    <source>
        <dbReference type="SAM" id="MobiDB-lite"/>
    </source>
</evidence>
<gene>
    <name evidence="3" type="ORF">Agub_g12539</name>
</gene>
<comment type="caution">
    <text evidence="3">The sequence shown here is derived from an EMBL/GenBank/DDBJ whole genome shotgun (WGS) entry which is preliminary data.</text>
</comment>
<accession>A0AAD3HRK6</accession>
<reference evidence="3 4" key="1">
    <citation type="journal article" date="2021" name="Sci. Rep.">
        <title>Genome sequencing of the multicellular alga Astrephomene provides insights into convergent evolution of germ-soma differentiation.</title>
        <authorList>
            <person name="Yamashita S."/>
            <person name="Yamamoto K."/>
            <person name="Matsuzaki R."/>
            <person name="Suzuki S."/>
            <person name="Yamaguchi H."/>
            <person name="Hirooka S."/>
            <person name="Minakuchi Y."/>
            <person name="Miyagishima S."/>
            <person name="Kawachi M."/>
            <person name="Toyoda A."/>
            <person name="Nozaki H."/>
        </authorList>
    </citation>
    <scope>NUCLEOTIDE SEQUENCE [LARGE SCALE GENOMIC DNA]</scope>
    <source>
        <strain evidence="3 4">NIES-4017</strain>
    </source>
</reference>
<dbReference type="SMART" id="SM00506">
    <property type="entry name" value="A1pp"/>
    <property type="match status" value="1"/>
</dbReference>
<feature type="domain" description="Macro" evidence="2">
    <location>
        <begin position="44"/>
        <end position="231"/>
    </location>
</feature>
<dbReference type="PANTHER" id="PTHR11106:SF27">
    <property type="entry name" value="MACRO DOMAIN-CONTAINING PROTEIN"/>
    <property type="match status" value="1"/>
</dbReference>
<dbReference type="InterPro" id="IPR043472">
    <property type="entry name" value="Macro_dom-like"/>
</dbReference>
<feature type="compositionally biased region" description="Basic and acidic residues" evidence="1">
    <location>
        <begin position="267"/>
        <end position="282"/>
    </location>
</feature>
<dbReference type="Proteomes" id="UP001054857">
    <property type="component" value="Unassembled WGS sequence"/>
</dbReference>
<dbReference type="PROSITE" id="PS51154">
    <property type="entry name" value="MACRO"/>
    <property type="match status" value="1"/>
</dbReference>
<proteinExistence type="predicted"/>
<evidence type="ECO:0000313" key="3">
    <source>
        <dbReference type="EMBL" id="GFR50331.1"/>
    </source>
</evidence>
<name>A0AAD3HRK6_9CHLO</name>
<dbReference type="Gene3D" id="3.40.220.10">
    <property type="entry name" value="Leucine Aminopeptidase, subunit E, domain 1"/>
    <property type="match status" value="1"/>
</dbReference>
<evidence type="ECO:0000313" key="4">
    <source>
        <dbReference type="Proteomes" id="UP001054857"/>
    </source>
</evidence>
<dbReference type="CDD" id="cd02908">
    <property type="entry name" value="Macro_OAADPr_deacetylase"/>
    <property type="match status" value="1"/>
</dbReference>
<keyword evidence="4" id="KW-1185">Reference proteome</keyword>
<feature type="compositionally biased region" description="Basic and acidic residues" evidence="1">
    <location>
        <begin position="234"/>
        <end position="259"/>
    </location>
</feature>
<sequence>MLSLAAKASAACRWPSRPSLLKRQALLVRRLAYVAGTAASHSMAPERVFPIRRGTKLVIKQGDITNEDVDAIVNAANERMLGGGGVDGAIHRAAGPQLVRACAQVPEVEPNVRCPTGEARITPGFNLRARHVIHTVGPIYESAEESAPLLASAYRSSMQLALQQGLASVSFPAISTGVYGYPFEEAAQVALAAVDGALGATGEGAGVREVRFVLFGQRLYDVFVRAAEELCRDRGTEGAEEGKAGEEEGKGGEEGKAGEEGTGAKAEGADEGKEPAREKATDGGDEAAQQKASEL</sequence>
<dbReference type="NCBIfam" id="NF001664">
    <property type="entry name" value="PRK00431.1-6"/>
    <property type="match status" value="1"/>
</dbReference>
<dbReference type="EMBL" id="BMAR01000037">
    <property type="protein sequence ID" value="GFR50331.1"/>
    <property type="molecule type" value="Genomic_DNA"/>
</dbReference>
<dbReference type="InterPro" id="IPR002589">
    <property type="entry name" value="Macro_dom"/>
</dbReference>
<dbReference type="AlphaFoldDB" id="A0AAD3HRK6"/>
<protein>
    <recommendedName>
        <fullName evidence="2">Macro domain-containing protein</fullName>
    </recommendedName>
</protein>
<organism evidence="3 4">
    <name type="scientific">Astrephomene gubernaculifera</name>
    <dbReference type="NCBI Taxonomy" id="47775"/>
    <lineage>
        <taxon>Eukaryota</taxon>
        <taxon>Viridiplantae</taxon>
        <taxon>Chlorophyta</taxon>
        <taxon>core chlorophytes</taxon>
        <taxon>Chlorophyceae</taxon>
        <taxon>CS clade</taxon>
        <taxon>Chlamydomonadales</taxon>
        <taxon>Astrephomenaceae</taxon>
        <taxon>Astrephomene</taxon>
    </lineage>
</organism>